<sequence length="275" mass="31855">MAEEIRSAFIDEVMAIERVDNWTRHILTQKAQSVVVLSFFPARYTANVLVNMMSTKINKAVEWKNKSMDYFLQVSAFMAPSWTAPMHHPLVDRRRGMSIFDTDCHFNPEKNVVVLPLAFYNLSVPTSQKERMFHIPRIGPRLTDCLFRATFATNFFMPNDYYWTNYASSNFDETAKCFGGHYKKNQAFEDRLFSKQYLQMDYILDGLPDVTADQLFFIYYALSHCEMSAQGSTASMMNAEERVNVPLMNSFEFSAAFKCANDSKMNPSNKCSFWD</sequence>
<organism evidence="1 2">
    <name type="scientific">Dermacentor silvarum</name>
    <name type="common">Tick</name>
    <dbReference type="NCBI Taxonomy" id="543639"/>
    <lineage>
        <taxon>Eukaryota</taxon>
        <taxon>Metazoa</taxon>
        <taxon>Ecdysozoa</taxon>
        <taxon>Arthropoda</taxon>
        <taxon>Chelicerata</taxon>
        <taxon>Arachnida</taxon>
        <taxon>Acari</taxon>
        <taxon>Parasitiformes</taxon>
        <taxon>Ixodida</taxon>
        <taxon>Ixodoidea</taxon>
        <taxon>Ixodidae</taxon>
        <taxon>Rhipicephalinae</taxon>
        <taxon>Dermacentor</taxon>
    </lineage>
</organism>
<gene>
    <name evidence="1" type="ORF">HPB49_023156</name>
</gene>
<dbReference type="Proteomes" id="UP000821865">
    <property type="component" value="Chromosome 2"/>
</dbReference>
<protein>
    <submittedName>
        <fullName evidence="1">Uncharacterized protein</fullName>
    </submittedName>
</protein>
<accession>A0ACB8DFU4</accession>
<evidence type="ECO:0000313" key="2">
    <source>
        <dbReference type="Proteomes" id="UP000821865"/>
    </source>
</evidence>
<name>A0ACB8DFU4_DERSI</name>
<reference evidence="1" key="1">
    <citation type="submission" date="2020-05" db="EMBL/GenBank/DDBJ databases">
        <title>Large-scale comparative analyses of tick genomes elucidate their genetic diversity and vector capacities.</title>
        <authorList>
            <person name="Jia N."/>
            <person name="Wang J."/>
            <person name="Shi W."/>
            <person name="Du L."/>
            <person name="Sun Y."/>
            <person name="Zhan W."/>
            <person name="Jiang J."/>
            <person name="Wang Q."/>
            <person name="Zhang B."/>
            <person name="Ji P."/>
            <person name="Sakyi L.B."/>
            <person name="Cui X."/>
            <person name="Yuan T."/>
            <person name="Jiang B."/>
            <person name="Yang W."/>
            <person name="Lam T.T.-Y."/>
            <person name="Chang Q."/>
            <person name="Ding S."/>
            <person name="Wang X."/>
            <person name="Zhu J."/>
            <person name="Ruan X."/>
            <person name="Zhao L."/>
            <person name="Wei J."/>
            <person name="Que T."/>
            <person name="Du C."/>
            <person name="Cheng J."/>
            <person name="Dai P."/>
            <person name="Han X."/>
            <person name="Huang E."/>
            <person name="Gao Y."/>
            <person name="Liu J."/>
            <person name="Shao H."/>
            <person name="Ye R."/>
            <person name="Li L."/>
            <person name="Wei W."/>
            <person name="Wang X."/>
            <person name="Wang C."/>
            <person name="Yang T."/>
            <person name="Huo Q."/>
            <person name="Li W."/>
            <person name="Guo W."/>
            <person name="Chen H."/>
            <person name="Zhou L."/>
            <person name="Ni X."/>
            <person name="Tian J."/>
            <person name="Zhou Y."/>
            <person name="Sheng Y."/>
            <person name="Liu T."/>
            <person name="Pan Y."/>
            <person name="Xia L."/>
            <person name="Li J."/>
            <person name="Zhao F."/>
            <person name="Cao W."/>
        </authorList>
    </citation>
    <scope>NUCLEOTIDE SEQUENCE</scope>
    <source>
        <strain evidence="1">Dsil-2018</strain>
    </source>
</reference>
<evidence type="ECO:0000313" key="1">
    <source>
        <dbReference type="EMBL" id="KAH7967154.1"/>
    </source>
</evidence>
<dbReference type="EMBL" id="CM023471">
    <property type="protein sequence ID" value="KAH7967154.1"/>
    <property type="molecule type" value="Genomic_DNA"/>
</dbReference>
<comment type="caution">
    <text evidence="1">The sequence shown here is derived from an EMBL/GenBank/DDBJ whole genome shotgun (WGS) entry which is preliminary data.</text>
</comment>
<keyword evidence="2" id="KW-1185">Reference proteome</keyword>
<proteinExistence type="predicted"/>